<organism evidence="3 4">
    <name type="scientific">Candidatus Fimimonas merdipullorum</name>
    <dbReference type="NCBI Taxonomy" id="2840822"/>
    <lineage>
        <taxon>Bacteria</taxon>
        <taxon>Pseudomonadati</taxon>
        <taxon>Myxococcota</taxon>
        <taxon>Myxococcia</taxon>
        <taxon>Myxococcales</taxon>
        <taxon>Cystobacterineae</taxon>
        <taxon>Myxococcaceae</taxon>
        <taxon>Myxococcaceae incertae sedis</taxon>
        <taxon>Candidatus Fimimonas</taxon>
    </lineage>
</organism>
<feature type="domain" description="Tyr recombinase" evidence="2">
    <location>
        <begin position="43"/>
        <end position="218"/>
    </location>
</feature>
<dbReference type="InterPro" id="IPR002104">
    <property type="entry name" value="Integrase_catalytic"/>
</dbReference>
<evidence type="ECO:0000313" key="3">
    <source>
        <dbReference type="EMBL" id="HIU91356.1"/>
    </source>
</evidence>
<sequence>MRSNSNEQVYVCLKDAFTRAYKNKLIKENPFDVVEIAKAKRQRRSKALTVSEEKRFVEACSRNKYGNLFLLCLYQGLRLGEALALTEADVDTEKMTLTVNKSLNGDGVISPPKTETSNRTMPLFRRSLDVLPHVGKGERLFAATTRKYYQKLIHQICRELELENVSAHTLRHTFATRCSEAGVPPKVVQKWLGHSTLEMTLNVYTHVNAEEEQKETLKFDTYFDTCFC</sequence>
<comment type="caution">
    <text evidence="3">The sequence shown here is derived from an EMBL/GenBank/DDBJ whole genome shotgun (WGS) entry which is preliminary data.</text>
</comment>
<accession>A0A9D1MY01</accession>
<dbReference type="GO" id="GO:0006310">
    <property type="term" value="P:DNA recombination"/>
    <property type="evidence" value="ECO:0007669"/>
    <property type="project" value="UniProtKB-KW"/>
</dbReference>
<dbReference type="Gene3D" id="1.10.443.10">
    <property type="entry name" value="Intergrase catalytic core"/>
    <property type="match status" value="1"/>
</dbReference>
<keyword evidence="1" id="KW-0233">DNA recombination</keyword>
<dbReference type="InterPro" id="IPR050090">
    <property type="entry name" value="Tyrosine_recombinase_XerCD"/>
</dbReference>
<dbReference type="Proteomes" id="UP000886852">
    <property type="component" value="Unassembled WGS sequence"/>
</dbReference>
<proteinExistence type="predicted"/>
<dbReference type="PANTHER" id="PTHR30349:SF64">
    <property type="entry name" value="PROPHAGE INTEGRASE INTD-RELATED"/>
    <property type="match status" value="1"/>
</dbReference>
<dbReference type="GO" id="GO:0015074">
    <property type="term" value="P:DNA integration"/>
    <property type="evidence" value="ECO:0007669"/>
    <property type="project" value="InterPro"/>
</dbReference>
<evidence type="ECO:0000259" key="2">
    <source>
        <dbReference type="PROSITE" id="PS51898"/>
    </source>
</evidence>
<reference evidence="3" key="1">
    <citation type="submission" date="2020-10" db="EMBL/GenBank/DDBJ databases">
        <authorList>
            <person name="Gilroy R."/>
        </authorList>
    </citation>
    <scope>NUCLEOTIDE SEQUENCE</scope>
    <source>
        <strain evidence="3">ChiHjej12B11-7776</strain>
    </source>
</reference>
<dbReference type="InterPro" id="IPR011010">
    <property type="entry name" value="DNA_brk_join_enz"/>
</dbReference>
<gene>
    <name evidence="3" type="ORF">IAC72_05040</name>
</gene>
<name>A0A9D1MY01_9BACT</name>
<dbReference type="EMBL" id="DVOC01000087">
    <property type="protein sequence ID" value="HIU91356.1"/>
    <property type="molecule type" value="Genomic_DNA"/>
</dbReference>
<dbReference type="GO" id="GO:0003677">
    <property type="term" value="F:DNA binding"/>
    <property type="evidence" value="ECO:0007669"/>
    <property type="project" value="InterPro"/>
</dbReference>
<evidence type="ECO:0000256" key="1">
    <source>
        <dbReference type="ARBA" id="ARBA00023172"/>
    </source>
</evidence>
<dbReference type="AlphaFoldDB" id="A0A9D1MY01"/>
<protein>
    <submittedName>
        <fullName evidence="3">Site-specific integrase</fullName>
    </submittedName>
</protein>
<reference evidence="3" key="2">
    <citation type="journal article" date="2021" name="PeerJ">
        <title>Extensive microbial diversity within the chicken gut microbiome revealed by metagenomics and culture.</title>
        <authorList>
            <person name="Gilroy R."/>
            <person name="Ravi A."/>
            <person name="Getino M."/>
            <person name="Pursley I."/>
            <person name="Horton D.L."/>
            <person name="Alikhan N.F."/>
            <person name="Baker D."/>
            <person name="Gharbi K."/>
            <person name="Hall N."/>
            <person name="Watson M."/>
            <person name="Adriaenssens E.M."/>
            <person name="Foster-Nyarko E."/>
            <person name="Jarju S."/>
            <person name="Secka A."/>
            <person name="Antonio M."/>
            <person name="Oren A."/>
            <person name="Chaudhuri R.R."/>
            <person name="La Ragione R."/>
            <person name="Hildebrand F."/>
            <person name="Pallen M.J."/>
        </authorList>
    </citation>
    <scope>NUCLEOTIDE SEQUENCE</scope>
    <source>
        <strain evidence="3">ChiHjej12B11-7776</strain>
    </source>
</reference>
<evidence type="ECO:0000313" key="4">
    <source>
        <dbReference type="Proteomes" id="UP000886852"/>
    </source>
</evidence>
<dbReference type="SUPFAM" id="SSF56349">
    <property type="entry name" value="DNA breaking-rejoining enzymes"/>
    <property type="match status" value="1"/>
</dbReference>
<dbReference type="CDD" id="cd01189">
    <property type="entry name" value="INT_ICEBs1_C_like"/>
    <property type="match status" value="1"/>
</dbReference>
<dbReference type="PANTHER" id="PTHR30349">
    <property type="entry name" value="PHAGE INTEGRASE-RELATED"/>
    <property type="match status" value="1"/>
</dbReference>
<dbReference type="InterPro" id="IPR013762">
    <property type="entry name" value="Integrase-like_cat_sf"/>
</dbReference>
<dbReference type="Pfam" id="PF00589">
    <property type="entry name" value="Phage_integrase"/>
    <property type="match status" value="1"/>
</dbReference>
<dbReference type="PROSITE" id="PS51898">
    <property type="entry name" value="TYR_RECOMBINASE"/>
    <property type="match status" value="1"/>
</dbReference>